<protein>
    <submittedName>
        <fullName evidence="1">Uncharacterized protein</fullName>
    </submittedName>
</protein>
<feature type="non-terminal residue" evidence="1">
    <location>
        <position position="1"/>
    </location>
</feature>
<evidence type="ECO:0000313" key="1">
    <source>
        <dbReference type="EMBL" id="KKM02500.1"/>
    </source>
</evidence>
<dbReference type="AlphaFoldDB" id="A0A0F9GUI9"/>
<accession>A0A0F9GUI9</accession>
<reference evidence="1" key="1">
    <citation type="journal article" date="2015" name="Nature">
        <title>Complex archaea that bridge the gap between prokaryotes and eukaryotes.</title>
        <authorList>
            <person name="Spang A."/>
            <person name="Saw J.H."/>
            <person name="Jorgensen S.L."/>
            <person name="Zaremba-Niedzwiedzka K."/>
            <person name="Martijn J."/>
            <person name="Lind A.E."/>
            <person name="van Eijk R."/>
            <person name="Schleper C."/>
            <person name="Guy L."/>
            <person name="Ettema T.J."/>
        </authorList>
    </citation>
    <scope>NUCLEOTIDE SEQUENCE</scope>
</reference>
<proteinExistence type="predicted"/>
<organism evidence="1">
    <name type="scientific">marine sediment metagenome</name>
    <dbReference type="NCBI Taxonomy" id="412755"/>
    <lineage>
        <taxon>unclassified sequences</taxon>
        <taxon>metagenomes</taxon>
        <taxon>ecological metagenomes</taxon>
    </lineage>
</organism>
<comment type="caution">
    <text evidence="1">The sequence shown here is derived from an EMBL/GenBank/DDBJ whole genome shotgun (WGS) entry which is preliminary data.</text>
</comment>
<name>A0A0F9GUI9_9ZZZZ</name>
<gene>
    <name evidence="1" type="ORF">LCGC14_1783800</name>
</gene>
<dbReference type="EMBL" id="LAZR01016912">
    <property type="protein sequence ID" value="KKM02500.1"/>
    <property type="molecule type" value="Genomic_DNA"/>
</dbReference>
<sequence>MFLGNLGWKPEPDIWLKDFLMANLIYLIKSTSKGIIPLNSFKESELGLYDIFINFLSQKFYCDLQTFQPFLKELEILLGKNLKRWIVEDFFFYHCQRFGGRPIIWQFSSRSKSNQENAIDIFIKYHQLNENTLPNIRVEYLEPLLKIFEQRKAIGTLPVEDVPKCDELEEFIRAFMTLENGYENIPNPNSITGKSAKKGKGDDKTWEWVFSQAEFIIKNGYKPDHFKGVLINIIPLCIELSNKKKKNFL</sequence>